<sequence>MICLLIFSTNTCLHSDTYSHVYPAKRFRSVRVVYKLRRNFSLNAVASIISGEVQLNLAKILRKSCEKSDFVILFGLFAATAAAPGHLFGGGFGGGIGYGGGYGGGIGYAAPAISYAAPAIAAAPAVSVAAAPAVSYAAPAIAAAPAVSVAAAPAVSVAAAPVAVAAPAVKAVAAAPAAVAVKAIQVPPMTTYTYYKTVRLLNFLETIVVLLSKQFVFFFF</sequence>
<dbReference type="VEuPathDB" id="VectorBase:GPAI013976"/>
<evidence type="ECO:0000313" key="2">
    <source>
        <dbReference type="Proteomes" id="UP000092445"/>
    </source>
</evidence>
<dbReference type="EnsemblMetazoa" id="GPAI013976-RA">
    <property type="protein sequence ID" value="GPAI013976-PA"/>
    <property type="gene ID" value="GPAI013976"/>
</dbReference>
<keyword evidence="2" id="KW-1185">Reference proteome</keyword>
<evidence type="ECO:0000313" key="1">
    <source>
        <dbReference type="EnsemblMetazoa" id="GPAI013976-PA"/>
    </source>
</evidence>
<proteinExistence type="predicted"/>
<dbReference type="Proteomes" id="UP000092445">
    <property type="component" value="Unassembled WGS sequence"/>
</dbReference>
<name>A0A1A9ZGK4_GLOPL</name>
<dbReference type="AlphaFoldDB" id="A0A1A9ZGK4"/>
<organism evidence="1 2">
    <name type="scientific">Glossina pallidipes</name>
    <name type="common">Tsetse fly</name>
    <dbReference type="NCBI Taxonomy" id="7398"/>
    <lineage>
        <taxon>Eukaryota</taxon>
        <taxon>Metazoa</taxon>
        <taxon>Ecdysozoa</taxon>
        <taxon>Arthropoda</taxon>
        <taxon>Hexapoda</taxon>
        <taxon>Insecta</taxon>
        <taxon>Pterygota</taxon>
        <taxon>Neoptera</taxon>
        <taxon>Endopterygota</taxon>
        <taxon>Diptera</taxon>
        <taxon>Brachycera</taxon>
        <taxon>Muscomorpha</taxon>
        <taxon>Hippoboscoidea</taxon>
        <taxon>Glossinidae</taxon>
        <taxon>Glossina</taxon>
    </lineage>
</organism>
<reference evidence="1" key="2">
    <citation type="submission" date="2020-05" db="UniProtKB">
        <authorList>
            <consortium name="EnsemblMetazoa"/>
        </authorList>
    </citation>
    <scope>IDENTIFICATION</scope>
    <source>
        <strain evidence="1">IAEA</strain>
    </source>
</reference>
<protein>
    <submittedName>
        <fullName evidence="1">Uncharacterized protein</fullName>
    </submittedName>
</protein>
<accession>A0A1A9ZGK4</accession>
<reference evidence="2" key="1">
    <citation type="submission" date="2014-03" db="EMBL/GenBank/DDBJ databases">
        <authorList>
            <person name="Aksoy S."/>
            <person name="Warren W."/>
            <person name="Wilson R.K."/>
        </authorList>
    </citation>
    <scope>NUCLEOTIDE SEQUENCE [LARGE SCALE GENOMIC DNA]</scope>
    <source>
        <strain evidence="2">IAEA</strain>
    </source>
</reference>